<dbReference type="Proteomes" id="UP001167160">
    <property type="component" value="Unassembled WGS sequence"/>
</dbReference>
<dbReference type="Pfam" id="PF08448">
    <property type="entry name" value="PAS_4"/>
    <property type="match status" value="1"/>
</dbReference>
<keyword evidence="3" id="KW-0804">Transcription</keyword>
<evidence type="ECO:0000313" key="6">
    <source>
        <dbReference type="Proteomes" id="UP001167160"/>
    </source>
</evidence>
<evidence type="ECO:0000256" key="1">
    <source>
        <dbReference type="ARBA" id="ARBA00023015"/>
    </source>
</evidence>
<accession>A0ABT0X4F1</accession>
<comment type="caution">
    <text evidence="5">The sequence shown here is derived from an EMBL/GenBank/DDBJ whole genome shotgun (WGS) entry which is preliminary data.</text>
</comment>
<dbReference type="Pfam" id="PF00196">
    <property type="entry name" value="GerE"/>
    <property type="match status" value="1"/>
</dbReference>
<name>A0ABT0X4F1_9ACTN</name>
<dbReference type="PANTHER" id="PTHR43214">
    <property type="entry name" value="TWO-COMPONENT RESPONSE REGULATOR"/>
    <property type="match status" value="1"/>
</dbReference>
<keyword evidence="2" id="KW-0238">DNA-binding</keyword>
<proteinExistence type="predicted"/>
<sequence>MPAPIAVCCANGEVVLANPAMAAEWGTTAGRLPGCNLRDFFRPLAAAQFDRLVEALRLGRRSRYRLAVRWTGPDGTEREGELTVDPVGAPAPPGPLLLAVLDAPDGRPPRPAPEVTPAETRILALAATGATTAEIGRTMGLTTDGVNYHLGRLKQRWRVPNRTAVVAKAYTLGVLDAGRWPPGPGEPGTT</sequence>
<organism evidence="5 6">
    <name type="scientific">Streptomyces meridianus</name>
    <dbReference type="NCBI Taxonomy" id="2938945"/>
    <lineage>
        <taxon>Bacteria</taxon>
        <taxon>Bacillati</taxon>
        <taxon>Actinomycetota</taxon>
        <taxon>Actinomycetes</taxon>
        <taxon>Kitasatosporales</taxon>
        <taxon>Streptomycetaceae</taxon>
        <taxon>Streptomyces</taxon>
    </lineage>
</organism>
<feature type="domain" description="HTH luxR-type" evidence="4">
    <location>
        <begin position="108"/>
        <end position="173"/>
    </location>
</feature>
<protein>
    <submittedName>
        <fullName evidence="5">PAS domain-containing protein</fullName>
    </submittedName>
</protein>
<dbReference type="InterPro" id="IPR039420">
    <property type="entry name" value="WalR-like"/>
</dbReference>
<dbReference type="SUPFAM" id="SSF46894">
    <property type="entry name" value="C-terminal effector domain of the bipartite response regulators"/>
    <property type="match status" value="1"/>
</dbReference>
<evidence type="ECO:0000313" key="5">
    <source>
        <dbReference type="EMBL" id="MCM2576783.1"/>
    </source>
</evidence>
<dbReference type="Gene3D" id="1.10.10.10">
    <property type="entry name" value="Winged helix-like DNA-binding domain superfamily/Winged helix DNA-binding domain"/>
    <property type="match status" value="1"/>
</dbReference>
<evidence type="ECO:0000256" key="2">
    <source>
        <dbReference type="ARBA" id="ARBA00023125"/>
    </source>
</evidence>
<dbReference type="PANTHER" id="PTHR43214:SF24">
    <property type="entry name" value="TRANSCRIPTIONAL REGULATORY PROTEIN NARL-RELATED"/>
    <property type="match status" value="1"/>
</dbReference>
<dbReference type="NCBIfam" id="TIGR00229">
    <property type="entry name" value="sensory_box"/>
    <property type="match status" value="1"/>
</dbReference>
<dbReference type="InterPro" id="IPR000792">
    <property type="entry name" value="Tscrpt_reg_LuxR_C"/>
</dbReference>
<evidence type="ECO:0000256" key="3">
    <source>
        <dbReference type="ARBA" id="ARBA00023163"/>
    </source>
</evidence>
<evidence type="ECO:0000259" key="4">
    <source>
        <dbReference type="PROSITE" id="PS50043"/>
    </source>
</evidence>
<dbReference type="InterPro" id="IPR035965">
    <property type="entry name" value="PAS-like_dom_sf"/>
</dbReference>
<keyword evidence="6" id="KW-1185">Reference proteome</keyword>
<dbReference type="CDD" id="cd00130">
    <property type="entry name" value="PAS"/>
    <property type="match status" value="1"/>
</dbReference>
<dbReference type="EMBL" id="JAMQGM010000013">
    <property type="protein sequence ID" value="MCM2576783.1"/>
    <property type="molecule type" value="Genomic_DNA"/>
</dbReference>
<dbReference type="InterPro" id="IPR000014">
    <property type="entry name" value="PAS"/>
</dbReference>
<reference evidence="5" key="1">
    <citation type="journal article" date="2023" name="Int. J. Syst. Evol. Microbiol.">
        <title>Streptomyces meridianus sp. nov. isolated from brackish water of the Tagus estuary in Alcochete, Portugal.</title>
        <authorList>
            <person name="Santos J.D.N."/>
            <person name="Klimek D."/>
            <person name="Calusinska M."/>
            <person name="Lobo Da Cunha A."/>
            <person name="Catita J."/>
            <person name="Goncalves H."/>
            <person name="Gonzalez I."/>
            <person name="Reyes F."/>
            <person name="Lage O.M."/>
        </authorList>
    </citation>
    <scope>NUCLEOTIDE SEQUENCE</scope>
    <source>
        <strain evidence="5">MTZ3.1</strain>
    </source>
</reference>
<dbReference type="InterPro" id="IPR016032">
    <property type="entry name" value="Sig_transdc_resp-reg_C-effctor"/>
</dbReference>
<keyword evidence="1" id="KW-0805">Transcription regulation</keyword>
<dbReference type="SUPFAM" id="SSF55785">
    <property type="entry name" value="PYP-like sensor domain (PAS domain)"/>
    <property type="match status" value="1"/>
</dbReference>
<dbReference type="PROSITE" id="PS50043">
    <property type="entry name" value="HTH_LUXR_2"/>
    <property type="match status" value="1"/>
</dbReference>
<dbReference type="InterPro" id="IPR036388">
    <property type="entry name" value="WH-like_DNA-bd_sf"/>
</dbReference>
<dbReference type="Gene3D" id="3.30.450.20">
    <property type="entry name" value="PAS domain"/>
    <property type="match status" value="1"/>
</dbReference>
<dbReference type="InterPro" id="IPR013656">
    <property type="entry name" value="PAS_4"/>
</dbReference>
<gene>
    <name evidence="5" type="ORF">M1E25_05340</name>
</gene>
<dbReference type="SMART" id="SM00421">
    <property type="entry name" value="HTH_LUXR"/>
    <property type="match status" value="1"/>
</dbReference>